<feature type="domain" description="Glycoside hydrolase family 29 N-terminal" evidence="10">
    <location>
        <begin position="50"/>
        <end position="403"/>
    </location>
</feature>
<reference evidence="12 13" key="1">
    <citation type="journal article" date="2018" name="Gigascience">
        <title>Genomes of trombidid mites reveal novel predicted allergens and laterally-transferred genes associated with secondary metabolism.</title>
        <authorList>
            <person name="Dong X."/>
            <person name="Chaisiri K."/>
            <person name="Xia D."/>
            <person name="Armstrong S.D."/>
            <person name="Fang Y."/>
            <person name="Donnelly M.J."/>
            <person name="Kadowaki T."/>
            <person name="McGarry J.W."/>
            <person name="Darby A.C."/>
            <person name="Makepeace B.L."/>
        </authorList>
    </citation>
    <scope>NUCLEOTIDE SEQUENCE [LARGE SCALE GENOMIC DNA]</scope>
    <source>
        <strain evidence="12">UoL-WK</strain>
    </source>
</reference>
<dbReference type="SMART" id="SM00812">
    <property type="entry name" value="Alpha_L_fucos"/>
    <property type="match status" value="1"/>
</dbReference>
<keyword evidence="6" id="KW-0325">Glycoprotein</keyword>
<accession>A0A443RIS4</accession>
<organism evidence="12 13">
    <name type="scientific">Dinothrombium tinctorium</name>
    <dbReference type="NCBI Taxonomy" id="1965070"/>
    <lineage>
        <taxon>Eukaryota</taxon>
        <taxon>Metazoa</taxon>
        <taxon>Ecdysozoa</taxon>
        <taxon>Arthropoda</taxon>
        <taxon>Chelicerata</taxon>
        <taxon>Arachnida</taxon>
        <taxon>Acari</taxon>
        <taxon>Acariformes</taxon>
        <taxon>Trombidiformes</taxon>
        <taxon>Prostigmata</taxon>
        <taxon>Anystina</taxon>
        <taxon>Parasitengona</taxon>
        <taxon>Trombidioidea</taxon>
        <taxon>Trombidiidae</taxon>
        <taxon>Dinothrombium</taxon>
    </lineage>
</organism>
<dbReference type="InterPro" id="IPR057739">
    <property type="entry name" value="Glyco_hydro_29_N"/>
</dbReference>
<evidence type="ECO:0000313" key="13">
    <source>
        <dbReference type="Proteomes" id="UP000285301"/>
    </source>
</evidence>
<dbReference type="PRINTS" id="PR00741">
    <property type="entry name" value="GLHYDRLASE29"/>
</dbReference>
<dbReference type="InterPro" id="IPR017853">
    <property type="entry name" value="GH"/>
</dbReference>
<dbReference type="Proteomes" id="UP000285301">
    <property type="component" value="Unassembled WGS sequence"/>
</dbReference>
<dbReference type="GO" id="GO:0016139">
    <property type="term" value="P:glycoside catabolic process"/>
    <property type="evidence" value="ECO:0007669"/>
    <property type="project" value="TreeGrafter"/>
</dbReference>
<sequence>NQATTSKLATITLLHLETVREIQIKIKMVSSETSGMIFFLICVCFFNELTAVEVNYKPTWDSLDSRPLPLWFDESKVGIFIHWGVFSVPSFGSEWFWFEWKGYKKQEYVDFMRENFKPNFTYAEFAPQFTAEFFHPDHWAKLFAQSGAKYVVLTSKHHEGYTLWPSKTSWNWNSVDVGPKRDLLGELASAVRKVGLRFGAYHSLYEWFNPLYLQDKNNSFNTQYFVNVRHFLVFSFYLIECAFKFKTMPELRDLVNTYKVEIIWSDGDWEASDDYWQSKEFLAWLYNESPVKETVVVNDRWGKNIPCKHGGYFTCQDRFNPGKLQKRKWENAMTLDKGSWGFNRLRTVEDYLTIKELLTTLAQTISFGGNLLINVGPTHDGRIDPIMEERLLQLGEWLLINGDAIYKTEPWKYQNDTKTHKVWYTAAKQNDLVYAIFFDWPDNGILKLASIKGSKDKSVICLITNKGEVQLKWKESNGTEISLPPRPLTKWAWVLRLKNIDPAVNHTWG</sequence>
<dbReference type="PIRSF" id="PIRSF001092">
    <property type="entry name" value="Alpha-L-fucosidase"/>
    <property type="match status" value="1"/>
</dbReference>
<evidence type="ECO:0000259" key="11">
    <source>
        <dbReference type="Pfam" id="PF16757"/>
    </source>
</evidence>
<dbReference type="GO" id="GO:0005764">
    <property type="term" value="C:lysosome"/>
    <property type="evidence" value="ECO:0007669"/>
    <property type="project" value="TreeGrafter"/>
</dbReference>
<evidence type="ECO:0000256" key="5">
    <source>
        <dbReference type="ARBA" id="ARBA00022801"/>
    </source>
</evidence>
<evidence type="ECO:0000259" key="10">
    <source>
        <dbReference type="Pfam" id="PF01120"/>
    </source>
</evidence>
<dbReference type="AlphaFoldDB" id="A0A443RIS4"/>
<evidence type="ECO:0000256" key="9">
    <source>
        <dbReference type="ARBA" id="ARBA00081661"/>
    </source>
</evidence>
<evidence type="ECO:0000256" key="6">
    <source>
        <dbReference type="ARBA" id="ARBA00023180"/>
    </source>
</evidence>
<dbReference type="Pfam" id="PF01120">
    <property type="entry name" value="Alpha_L_fucos"/>
    <property type="match status" value="1"/>
</dbReference>
<dbReference type="STRING" id="1965070.A0A443RIS4"/>
<evidence type="ECO:0000256" key="4">
    <source>
        <dbReference type="ARBA" id="ARBA00022729"/>
    </source>
</evidence>
<dbReference type="InterPro" id="IPR000933">
    <property type="entry name" value="Glyco_hydro_29"/>
</dbReference>
<evidence type="ECO:0000313" key="12">
    <source>
        <dbReference type="EMBL" id="RWS15155.1"/>
    </source>
</evidence>
<dbReference type="InterPro" id="IPR013780">
    <property type="entry name" value="Glyco_hydro_b"/>
</dbReference>
<keyword evidence="5" id="KW-0378">Hydrolase</keyword>
<evidence type="ECO:0000256" key="2">
    <source>
        <dbReference type="ARBA" id="ARBA00007951"/>
    </source>
</evidence>
<dbReference type="EC" id="3.2.1.51" evidence="3"/>
<dbReference type="EMBL" id="NCKU01000534">
    <property type="protein sequence ID" value="RWS15155.1"/>
    <property type="molecule type" value="Genomic_DNA"/>
</dbReference>
<evidence type="ECO:0000256" key="8">
    <source>
        <dbReference type="ARBA" id="ARBA00074133"/>
    </source>
</evidence>
<keyword evidence="7" id="KW-0326">Glycosidase</keyword>
<dbReference type="Gene3D" id="3.20.20.80">
    <property type="entry name" value="Glycosidases"/>
    <property type="match status" value="1"/>
</dbReference>
<feature type="non-terminal residue" evidence="12">
    <location>
        <position position="1"/>
    </location>
</feature>
<dbReference type="OrthoDB" id="6039950at2759"/>
<dbReference type="GO" id="GO:0006004">
    <property type="term" value="P:fucose metabolic process"/>
    <property type="evidence" value="ECO:0007669"/>
    <property type="project" value="InterPro"/>
</dbReference>
<feature type="domain" description="Alpha-L-fucosidase C-terminal" evidence="11">
    <location>
        <begin position="414"/>
        <end position="498"/>
    </location>
</feature>
<keyword evidence="4" id="KW-0732">Signal</keyword>
<name>A0A443RIS4_9ACAR</name>
<evidence type="ECO:0000256" key="3">
    <source>
        <dbReference type="ARBA" id="ARBA00012662"/>
    </source>
</evidence>
<comment type="similarity">
    <text evidence="2">Belongs to the glycosyl hydrolase 29 family.</text>
</comment>
<protein>
    <recommendedName>
        <fullName evidence="8">Putative alpha-L-fucosidase</fullName>
        <ecNumber evidence="3">3.2.1.51</ecNumber>
    </recommendedName>
    <alternativeName>
        <fullName evidence="9">Alpha-L-fucoside fucohydrolase</fullName>
    </alternativeName>
</protein>
<dbReference type="Pfam" id="PF16757">
    <property type="entry name" value="Fucosidase_C"/>
    <property type="match status" value="1"/>
</dbReference>
<gene>
    <name evidence="12" type="ORF">B4U79_12742</name>
</gene>
<comment type="function">
    <text evidence="1">Alpha-L-fucosidase is responsible for hydrolyzing the alpha-1,6-linked fucose joined to the reducing-end N-acetylglucosamine of the carbohydrate moieties of glycoproteins.</text>
</comment>
<dbReference type="GO" id="GO:0004560">
    <property type="term" value="F:alpha-L-fucosidase activity"/>
    <property type="evidence" value="ECO:0007669"/>
    <property type="project" value="UniProtKB-EC"/>
</dbReference>
<dbReference type="PANTHER" id="PTHR10030:SF37">
    <property type="entry name" value="ALPHA-L-FUCOSIDASE-RELATED"/>
    <property type="match status" value="1"/>
</dbReference>
<dbReference type="InterPro" id="IPR031919">
    <property type="entry name" value="Fucosidase_C"/>
</dbReference>
<evidence type="ECO:0000256" key="1">
    <source>
        <dbReference type="ARBA" id="ARBA00004071"/>
    </source>
</evidence>
<dbReference type="InterPro" id="IPR016286">
    <property type="entry name" value="FUC_metazoa-typ"/>
</dbReference>
<proteinExistence type="inferred from homology"/>
<dbReference type="FunFam" id="3.20.20.80:FF:000027">
    <property type="entry name" value="Alpha-L-fucosidase"/>
    <property type="match status" value="1"/>
</dbReference>
<dbReference type="SUPFAM" id="SSF51445">
    <property type="entry name" value="(Trans)glycosidases"/>
    <property type="match status" value="1"/>
</dbReference>
<dbReference type="PANTHER" id="PTHR10030">
    <property type="entry name" value="ALPHA-L-FUCOSIDASE"/>
    <property type="match status" value="1"/>
</dbReference>
<dbReference type="Gene3D" id="2.60.40.1180">
    <property type="entry name" value="Golgi alpha-mannosidase II"/>
    <property type="match status" value="1"/>
</dbReference>
<comment type="caution">
    <text evidence="12">The sequence shown here is derived from an EMBL/GenBank/DDBJ whole genome shotgun (WGS) entry which is preliminary data.</text>
</comment>
<keyword evidence="13" id="KW-1185">Reference proteome</keyword>
<evidence type="ECO:0000256" key="7">
    <source>
        <dbReference type="ARBA" id="ARBA00023295"/>
    </source>
</evidence>